<protein>
    <submittedName>
        <fullName evidence="2">Uncharacterized protein</fullName>
    </submittedName>
</protein>
<dbReference type="PANTHER" id="PTHR47534">
    <property type="entry name" value="YALI0E05731P"/>
    <property type="match status" value="1"/>
</dbReference>
<dbReference type="InterPro" id="IPR052228">
    <property type="entry name" value="Sec_Metab_Biosynth_Oxidored"/>
</dbReference>
<dbReference type="Proteomes" id="UP001610446">
    <property type="component" value="Unassembled WGS sequence"/>
</dbReference>
<reference evidence="2 3" key="1">
    <citation type="submission" date="2024-07" db="EMBL/GenBank/DDBJ databases">
        <title>Section-level genome sequencing and comparative genomics of Aspergillus sections Usti and Cavernicolus.</title>
        <authorList>
            <consortium name="Lawrence Berkeley National Laboratory"/>
            <person name="Nybo J.L."/>
            <person name="Vesth T.C."/>
            <person name="Theobald S."/>
            <person name="Frisvad J.C."/>
            <person name="Larsen T.O."/>
            <person name="Kjaerboelling I."/>
            <person name="Rothschild-Mancinelli K."/>
            <person name="Lyhne E.K."/>
            <person name="Kogle M.E."/>
            <person name="Barry K."/>
            <person name="Clum A."/>
            <person name="Na H."/>
            <person name="Ledsgaard L."/>
            <person name="Lin J."/>
            <person name="Lipzen A."/>
            <person name="Kuo A."/>
            <person name="Riley R."/>
            <person name="Mondo S."/>
            <person name="Labutti K."/>
            <person name="Haridas S."/>
            <person name="Pangalinan J."/>
            <person name="Salamov A.A."/>
            <person name="Simmons B.A."/>
            <person name="Magnuson J.K."/>
            <person name="Chen J."/>
            <person name="Drula E."/>
            <person name="Henrissat B."/>
            <person name="Wiebenga A."/>
            <person name="Lubbers R.J."/>
            <person name="Gomes A.C."/>
            <person name="Makela M.R."/>
            <person name="Stajich J."/>
            <person name="Grigoriev I.V."/>
            <person name="Mortensen U.H."/>
            <person name="De Vries R.P."/>
            <person name="Baker S.E."/>
            <person name="Andersen M.R."/>
        </authorList>
    </citation>
    <scope>NUCLEOTIDE SEQUENCE [LARGE SCALE GENOMIC DNA]</scope>
    <source>
        <strain evidence="2 3">CBS 123904</strain>
    </source>
</reference>
<gene>
    <name evidence="2" type="ORF">BJY01DRAFT_228435</name>
</gene>
<sequence length="124" mass="13698">MTSLSLEQLAKANPAVSFVHSYPGVVKTGLLRDFGALAQALVNVLFFLARPWTVPLEESGERQLYAATGVPRNRAVGEGSGRPYLVSWDGEPRGNQNVLGLYREKKIGEVVWKHTRDVFRQVCG</sequence>
<keyword evidence="3" id="KW-1185">Reference proteome</keyword>
<keyword evidence="1" id="KW-0560">Oxidoreductase</keyword>
<organism evidence="2 3">
    <name type="scientific">Aspergillus pseudoustus</name>
    <dbReference type="NCBI Taxonomy" id="1810923"/>
    <lineage>
        <taxon>Eukaryota</taxon>
        <taxon>Fungi</taxon>
        <taxon>Dikarya</taxon>
        <taxon>Ascomycota</taxon>
        <taxon>Pezizomycotina</taxon>
        <taxon>Eurotiomycetes</taxon>
        <taxon>Eurotiomycetidae</taxon>
        <taxon>Eurotiales</taxon>
        <taxon>Aspergillaceae</taxon>
        <taxon>Aspergillus</taxon>
        <taxon>Aspergillus subgen. Nidulantes</taxon>
    </lineage>
</organism>
<dbReference type="EMBL" id="JBFXLU010000363">
    <property type="protein sequence ID" value="KAL2828382.1"/>
    <property type="molecule type" value="Genomic_DNA"/>
</dbReference>
<dbReference type="PANTHER" id="PTHR47534:SF2">
    <property type="entry name" value="KETOREDUCTASE (KR) DOMAIN-CONTAINING PROTEIN-RELATED"/>
    <property type="match status" value="1"/>
</dbReference>
<evidence type="ECO:0000313" key="3">
    <source>
        <dbReference type="Proteomes" id="UP001610446"/>
    </source>
</evidence>
<evidence type="ECO:0000256" key="1">
    <source>
        <dbReference type="ARBA" id="ARBA00023002"/>
    </source>
</evidence>
<accession>A0ABR4IKV3</accession>
<comment type="caution">
    <text evidence="2">The sequence shown here is derived from an EMBL/GenBank/DDBJ whole genome shotgun (WGS) entry which is preliminary data.</text>
</comment>
<name>A0ABR4IKV3_9EURO</name>
<proteinExistence type="predicted"/>
<evidence type="ECO:0000313" key="2">
    <source>
        <dbReference type="EMBL" id="KAL2828382.1"/>
    </source>
</evidence>